<dbReference type="EC" id="3.1.2.-" evidence="2"/>
<dbReference type="PANTHER" id="PTHR30383">
    <property type="entry name" value="THIOESTERASE 1/PROTEASE 1/LYSOPHOSPHOLIPASE L1"/>
    <property type="match status" value="1"/>
</dbReference>
<keyword evidence="3" id="KW-1185">Reference proteome</keyword>
<evidence type="ECO:0000313" key="2">
    <source>
        <dbReference type="EMBL" id="MBB3185826.1"/>
    </source>
</evidence>
<protein>
    <submittedName>
        <fullName evidence="2">Acyl-CoA thioesterase-1</fullName>
        <ecNumber evidence="2">3.1.1.5</ecNumber>
        <ecNumber evidence="2">3.1.2.-</ecNumber>
    </submittedName>
</protein>
<dbReference type="EMBL" id="JACHXQ010000019">
    <property type="protein sequence ID" value="MBB3185826.1"/>
    <property type="molecule type" value="Genomic_DNA"/>
</dbReference>
<dbReference type="Pfam" id="PF13472">
    <property type="entry name" value="Lipase_GDSL_2"/>
    <property type="match status" value="1"/>
</dbReference>
<gene>
    <name evidence="2" type="ORF">FHR95_003419</name>
</gene>
<evidence type="ECO:0000259" key="1">
    <source>
        <dbReference type="Pfam" id="PF13472"/>
    </source>
</evidence>
<dbReference type="Proteomes" id="UP000563050">
    <property type="component" value="Unassembled WGS sequence"/>
</dbReference>
<organism evidence="2 3">
    <name type="scientific">Halomonas fontilapidosi</name>
    <dbReference type="NCBI Taxonomy" id="616675"/>
    <lineage>
        <taxon>Bacteria</taxon>
        <taxon>Pseudomonadati</taxon>
        <taxon>Pseudomonadota</taxon>
        <taxon>Gammaproteobacteria</taxon>
        <taxon>Oceanospirillales</taxon>
        <taxon>Halomonadaceae</taxon>
        <taxon>Halomonas</taxon>
    </lineage>
</organism>
<keyword evidence="2" id="KW-0378">Hydrolase</keyword>
<reference evidence="2 3" key="1">
    <citation type="submission" date="2020-08" db="EMBL/GenBank/DDBJ databases">
        <title>Genomic Encyclopedia of Type Strains, Phase III (KMG-III): the genomes of soil and plant-associated and newly described type strains.</title>
        <authorList>
            <person name="Whitman W."/>
        </authorList>
    </citation>
    <scope>NUCLEOTIDE SEQUENCE [LARGE SCALE GENOMIC DNA]</scope>
    <source>
        <strain evidence="2 3">CECT 7341</strain>
    </source>
</reference>
<dbReference type="Gene3D" id="3.40.50.1110">
    <property type="entry name" value="SGNH hydrolase"/>
    <property type="match status" value="1"/>
</dbReference>
<dbReference type="InterPro" id="IPR036514">
    <property type="entry name" value="SGNH_hydro_sf"/>
</dbReference>
<dbReference type="SUPFAM" id="SSF52266">
    <property type="entry name" value="SGNH hydrolase"/>
    <property type="match status" value="1"/>
</dbReference>
<name>A0A7W5H0Z7_9GAMM</name>
<dbReference type="InterPro" id="IPR013830">
    <property type="entry name" value="SGNH_hydro"/>
</dbReference>
<evidence type="ECO:0000313" key="3">
    <source>
        <dbReference type="Proteomes" id="UP000563050"/>
    </source>
</evidence>
<feature type="domain" description="SGNH hydrolase-type esterase" evidence="1">
    <location>
        <begin position="63"/>
        <end position="219"/>
    </location>
</feature>
<dbReference type="CDD" id="cd01822">
    <property type="entry name" value="Lysophospholipase_L1_like"/>
    <property type="match status" value="1"/>
</dbReference>
<dbReference type="GO" id="GO:0004622">
    <property type="term" value="F:phosphatidylcholine lysophospholipase activity"/>
    <property type="evidence" value="ECO:0007669"/>
    <property type="project" value="UniProtKB-EC"/>
</dbReference>
<dbReference type="InterPro" id="IPR051532">
    <property type="entry name" value="Ester_Hydrolysis_Enzymes"/>
</dbReference>
<dbReference type="RefSeq" id="WP_183315304.1">
    <property type="nucleotide sequence ID" value="NZ_JACHXQ010000019.1"/>
</dbReference>
<dbReference type="EC" id="3.1.1.5" evidence="2"/>
<dbReference type="PANTHER" id="PTHR30383:SF24">
    <property type="entry name" value="THIOESTERASE 1_PROTEASE 1_LYSOPHOSPHOLIPASE L1"/>
    <property type="match status" value="1"/>
</dbReference>
<accession>A0A7W5H0Z7</accession>
<proteinExistence type="predicted"/>
<dbReference type="AlphaFoldDB" id="A0A7W5H0Z7"/>
<comment type="caution">
    <text evidence="2">The sequence shown here is derived from an EMBL/GenBank/DDBJ whole genome shotgun (WGS) entry which is preliminary data.</text>
</comment>
<sequence length="248" mass="26249">MAKGFPVGALGRQPAYRLAGHWLTVVWLAAPWLLALGLLVLGLSTLPSTAQAAQDSDRPVLLVMGDSLSAAYGIEQGTGWVSLLQARLDGKARVINASISGETSRGAAARLPDLLGQHEPDIVLLELGGNDGLRGLPPGQFEANMADMIEASQAAGAEVLLLGIDIPPNYGRAYRDAFTSVYTRLANDYDLLLVPFLLEGVALENELMQSDGIHPTAEAQPRILENVWPKLAPLLEANGAVVAEIGQD</sequence>